<proteinExistence type="predicted"/>
<sequence>MQHTRDLKGVVQVDGEDYEWEVRRQPQRTTGNNWDGVGIALKLVDAQREAIVMFPMVMRANGTPNFERQRINLESVKNAIASAIAAGWDPTSRGKVVVFDVDADGN</sequence>
<organism evidence="1 2">
    <name type="scientific">Brevundimonas subvibrioides</name>
    <dbReference type="NCBI Taxonomy" id="74313"/>
    <lineage>
        <taxon>Bacteria</taxon>
        <taxon>Pseudomonadati</taxon>
        <taxon>Pseudomonadota</taxon>
        <taxon>Alphaproteobacteria</taxon>
        <taxon>Caulobacterales</taxon>
        <taxon>Caulobacteraceae</taxon>
        <taxon>Brevundimonas</taxon>
    </lineage>
</organism>
<gene>
    <name evidence="1" type="ORF">B7Y86_05335</name>
</gene>
<reference evidence="1 2" key="1">
    <citation type="submission" date="2017-03" db="EMBL/GenBank/DDBJ databases">
        <title>Lifting the veil on microbial sulfur biogeochemistry in mining wastewaters.</title>
        <authorList>
            <person name="Kantor R.S."/>
            <person name="Colenbrander Nelson T."/>
            <person name="Marshall S."/>
            <person name="Bennett D."/>
            <person name="Apte S."/>
            <person name="Camacho D."/>
            <person name="Thomas B.C."/>
            <person name="Warren L.A."/>
            <person name="Banfield J.F."/>
        </authorList>
    </citation>
    <scope>NUCLEOTIDE SEQUENCE [LARGE SCALE GENOMIC DNA]</scope>
    <source>
        <strain evidence="1">32-68-21</strain>
    </source>
</reference>
<comment type="caution">
    <text evidence="1">The sequence shown here is derived from an EMBL/GenBank/DDBJ whole genome shotgun (WGS) entry which is preliminary data.</text>
</comment>
<accession>A0A258HLP8</accession>
<evidence type="ECO:0000313" key="2">
    <source>
        <dbReference type="Proteomes" id="UP000216147"/>
    </source>
</evidence>
<protein>
    <submittedName>
        <fullName evidence="1">Uncharacterized protein</fullName>
    </submittedName>
</protein>
<dbReference type="AlphaFoldDB" id="A0A258HLP8"/>
<dbReference type="EMBL" id="NCEQ01000004">
    <property type="protein sequence ID" value="OYX57900.1"/>
    <property type="molecule type" value="Genomic_DNA"/>
</dbReference>
<evidence type="ECO:0000313" key="1">
    <source>
        <dbReference type="EMBL" id="OYX57900.1"/>
    </source>
</evidence>
<name>A0A258HLP8_9CAUL</name>
<dbReference type="Proteomes" id="UP000216147">
    <property type="component" value="Unassembled WGS sequence"/>
</dbReference>